<feature type="transmembrane region" description="Helical" evidence="6">
    <location>
        <begin position="163"/>
        <end position="189"/>
    </location>
</feature>
<evidence type="ECO:0000256" key="6">
    <source>
        <dbReference type="SAM" id="Phobius"/>
    </source>
</evidence>
<keyword evidence="4 6" id="KW-1133">Transmembrane helix</keyword>
<comment type="similarity">
    <text evidence="2">Belongs to the lipid-translocating exporter (LTE) (TC 9.A.26.1) family.</text>
</comment>
<dbReference type="PANTHER" id="PTHR31465">
    <property type="entry name" value="PROTEIN RTA1-RELATED"/>
    <property type="match status" value="1"/>
</dbReference>
<evidence type="ECO:0000256" key="1">
    <source>
        <dbReference type="ARBA" id="ARBA00004141"/>
    </source>
</evidence>
<sequence>MANKRPDFYNYDPSVAAAVIFTVVFAVSTTISCFQFHKALKHPNAAKIDKKRALVILPFIAGGLCEIVGCVCRIISSQNPLLLRPFVVQAVLLLVAAALFAATIYMVLGRIIAVLECHSPSLVPAKWLTKIFVVGDIVSFVMQGVGASVRASDRSRAAHAERIIIGGLFVQIGFFAVFMVVLALFQLQIRKQPSAEARCLRNVPSKWRNWQLILVVLFLCSLLILVRSIVRAVEFLQGFDGFLISNEVFIYTLDLLLMFLNMVLLSWQNVCGYFVEVGPMARIGKLEGPESRSGKVEGVFRWDSAEKSDQIMKERLTESSV</sequence>
<dbReference type="Pfam" id="PF04479">
    <property type="entry name" value="RTA1"/>
    <property type="match status" value="1"/>
</dbReference>
<keyword evidence="5 6" id="KW-0472">Membrane</keyword>
<dbReference type="VEuPathDB" id="FungiDB:QG37_04365"/>
<evidence type="ECO:0000256" key="5">
    <source>
        <dbReference type="ARBA" id="ARBA00023136"/>
    </source>
</evidence>
<dbReference type="InterPro" id="IPR007568">
    <property type="entry name" value="RTA1"/>
</dbReference>
<protein>
    <submittedName>
        <fullName evidence="7">Uncharacterized protein</fullName>
    </submittedName>
</protein>
<feature type="transmembrane region" description="Helical" evidence="6">
    <location>
        <begin position="15"/>
        <end position="34"/>
    </location>
</feature>
<dbReference type="PANTHER" id="PTHR31465:SF1">
    <property type="entry name" value="PROTEIN RTA1-RELATED"/>
    <property type="match status" value="1"/>
</dbReference>
<dbReference type="Proteomes" id="UP000037122">
    <property type="component" value="Unassembled WGS sequence"/>
</dbReference>
<evidence type="ECO:0000313" key="7">
    <source>
        <dbReference type="EMBL" id="KND98475.1"/>
    </source>
</evidence>
<dbReference type="AlphaFoldDB" id="A0A0L0NXT8"/>
<dbReference type="VEuPathDB" id="FungiDB:CJI97_004544"/>
<reference evidence="8" key="1">
    <citation type="journal article" date="2015" name="BMC Genomics">
        <title>Draft genome of a commonly misdiagnosed multidrug resistant pathogen Candida auris.</title>
        <authorList>
            <person name="Chatterjee S."/>
            <person name="Alampalli S.V."/>
            <person name="Nageshan R.K."/>
            <person name="Chettiar S.T."/>
            <person name="Joshi S."/>
            <person name="Tatu U.S."/>
        </authorList>
    </citation>
    <scope>NUCLEOTIDE SEQUENCE [LARGE SCALE GENOMIC DNA]</scope>
    <source>
        <strain evidence="8">6684</strain>
    </source>
</reference>
<gene>
    <name evidence="7" type="ORF">QG37_04365</name>
</gene>
<feature type="transmembrane region" description="Helical" evidence="6">
    <location>
        <begin position="250"/>
        <end position="275"/>
    </location>
</feature>
<comment type="subcellular location">
    <subcellularLocation>
        <location evidence="1">Membrane</location>
        <topology evidence="1">Multi-pass membrane protein</topology>
    </subcellularLocation>
</comment>
<dbReference type="VEuPathDB" id="FungiDB:CJJ07_000315"/>
<proteinExistence type="inferred from homology"/>
<name>A0A0L0NXT8_CANAR</name>
<feature type="transmembrane region" description="Helical" evidence="6">
    <location>
        <begin position="54"/>
        <end position="76"/>
    </location>
</feature>
<evidence type="ECO:0000256" key="2">
    <source>
        <dbReference type="ARBA" id="ARBA00009969"/>
    </source>
</evidence>
<keyword evidence="3 6" id="KW-0812">Transmembrane</keyword>
<evidence type="ECO:0000256" key="4">
    <source>
        <dbReference type="ARBA" id="ARBA00022989"/>
    </source>
</evidence>
<organism evidence="7 8">
    <name type="scientific">Candidozyma auris</name>
    <name type="common">Yeast</name>
    <name type="synonym">Candida auris</name>
    <dbReference type="NCBI Taxonomy" id="498019"/>
    <lineage>
        <taxon>Eukaryota</taxon>
        <taxon>Fungi</taxon>
        <taxon>Dikarya</taxon>
        <taxon>Ascomycota</taxon>
        <taxon>Saccharomycotina</taxon>
        <taxon>Pichiomycetes</taxon>
        <taxon>Metschnikowiaceae</taxon>
        <taxon>Candidozyma</taxon>
    </lineage>
</organism>
<evidence type="ECO:0000313" key="8">
    <source>
        <dbReference type="Proteomes" id="UP000037122"/>
    </source>
</evidence>
<evidence type="ECO:0000256" key="3">
    <source>
        <dbReference type="ARBA" id="ARBA00022692"/>
    </source>
</evidence>
<dbReference type="VEuPathDB" id="FungiDB:B9J08_005553"/>
<comment type="caution">
    <text evidence="7">The sequence shown here is derived from an EMBL/GenBank/DDBJ whole genome shotgun (WGS) entry which is preliminary data.</text>
</comment>
<dbReference type="EMBL" id="LGST01000031">
    <property type="protein sequence ID" value="KND98475.1"/>
    <property type="molecule type" value="Genomic_DNA"/>
</dbReference>
<dbReference type="VEuPathDB" id="FungiDB:CJJ09_004931"/>
<accession>A0A0L0NXT8</accession>
<feature type="transmembrane region" description="Helical" evidence="6">
    <location>
        <begin position="210"/>
        <end position="230"/>
    </location>
</feature>
<dbReference type="PROSITE" id="PS51257">
    <property type="entry name" value="PROKAR_LIPOPROTEIN"/>
    <property type="match status" value="1"/>
</dbReference>
<feature type="transmembrane region" description="Helical" evidence="6">
    <location>
        <begin position="88"/>
        <end position="115"/>
    </location>
</feature>
<dbReference type="GO" id="GO:0016020">
    <property type="term" value="C:membrane"/>
    <property type="evidence" value="ECO:0007669"/>
    <property type="project" value="UniProtKB-SubCell"/>
</dbReference>